<dbReference type="InterPro" id="IPR023398">
    <property type="entry name" value="TIF_eIF4e-like"/>
</dbReference>
<feature type="compositionally biased region" description="Basic and acidic residues" evidence="6">
    <location>
        <begin position="299"/>
        <end position="310"/>
    </location>
</feature>
<evidence type="ECO:0008006" key="9">
    <source>
        <dbReference type="Google" id="ProtNLM"/>
    </source>
</evidence>
<gene>
    <name evidence="7" type="ORF">CDV36_008908</name>
</gene>
<dbReference type="InterPro" id="IPR001040">
    <property type="entry name" value="TIF_eIF_4E"/>
</dbReference>
<sequence length="336" mass="37900">MNHAIDFSAPSSRLLFVVALTPQSHPSRVKSGQPDVPLLHSDKPHFLTLAFSFLHPLLLLLYPFSPQVKMSARLPLFTRGLAGPQETENGGGSPAEQRDDAKRNFLKTMRALPTQHYWNVFFDRQAKDAQPSADGKDQYHAKLEQLGTQIESVQDFWRYANNTPIENIKMRESLYLFKSGFRPVWEDRRNILGGSWTFRVPKSIGPDVWTRVQLLAIGEQLQSVLDEGDQLCGVGLSVRFNSHLITIWHRDASKQNSVEGILACVMEELPAELRPKPDAYFYKRHADHLGFNPPPELKAVLDSRRREEAARQAATQDESGDAAPAEQPEVTVQSPQ</sequence>
<name>A0A3M2S1M1_9HYPO</name>
<reference evidence="7 8" key="1">
    <citation type="submission" date="2017-06" db="EMBL/GenBank/DDBJ databases">
        <title>Comparative genomic analysis of Ambrosia Fusariam Clade fungi.</title>
        <authorList>
            <person name="Stajich J.E."/>
            <person name="Carrillo J."/>
            <person name="Kijimoto T."/>
            <person name="Eskalen A."/>
            <person name="O'Donnell K."/>
            <person name="Kasson M."/>
        </authorList>
    </citation>
    <scope>NUCLEOTIDE SEQUENCE [LARGE SCALE GENOMIC DNA]</scope>
    <source>
        <strain evidence="7">UCR3666</strain>
    </source>
</reference>
<dbReference type="Pfam" id="PF01652">
    <property type="entry name" value="IF4E"/>
    <property type="match status" value="1"/>
</dbReference>
<dbReference type="STRING" id="2010991.A0A3M2S1M1"/>
<keyword evidence="2" id="KW-0810">Translation regulation</keyword>
<evidence type="ECO:0000256" key="6">
    <source>
        <dbReference type="SAM" id="MobiDB-lite"/>
    </source>
</evidence>
<dbReference type="SUPFAM" id="SSF55418">
    <property type="entry name" value="eIF4e-like"/>
    <property type="match status" value="1"/>
</dbReference>
<dbReference type="GO" id="GO:0006417">
    <property type="term" value="P:regulation of translation"/>
    <property type="evidence" value="ECO:0007669"/>
    <property type="project" value="UniProtKB-KW"/>
</dbReference>
<proteinExistence type="inferred from homology"/>
<evidence type="ECO:0000256" key="5">
    <source>
        <dbReference type="RuleBase" id="RU004374"/>
    </source>
</evidence>
<dbReference type="GO" id="GO:0000340">
    <property type="term" value="F:RNA 7-methylguanosine cap binding"/>
    <property type="evidence" value="ECO:0007669"/>
    <property type="project" value="TreeGrafter"/>
</dbReference>
<evidence type="ECO:0000313" key="8">
    <source>
        <dbReference type="Proteomes" id="UP000277212"/>
    </source>
</evidence>
<dbReference type="Proteomes" id="UP000277212">
    <property type="component" value="Unassembled WGS sequence"/>
</dbReference>
<evidence type="ECO:0000313" key="7">
    <source>
        <dbReference type="EMBL" id="RMJ11441.1"/>
    </source>
</evidence>
<keyword evidence="4 5" id="KW-0648">Protein biosynthesis</keyword>
<dbReference type="Gene3D" id="3.30.760.10">
    <property type="entry name" value="RNA Cap, Translation Initiation Factor Eif4e"/>
    <property type="match status" value="1"/>
</dbReference>
<organism evidence="7 8">
    <name type="scientific">Fusarium kuroshium</name>
    <dbReference type="NCBI Taxonomy" id="2010991"/>
    <lineage>
        <taxon>Eukaryota</taxon>
        <taxon>Fungi</taxon>
        <taxon>Dikarya</taxon>
        <taxon>Ascomycota</taxon>
        <taxon>Pezizomycotina</taxon>
        <taxon>Sordariomycetes</taxon>
        <taxon>Hypocreomycetidae</taxon>
        <taxon>Hypocreales</taxon>
        <taxon>Nectriaceae</taxon>
        <taxon>Fusarium</taxon>
        <taxon>Fusarium solani species complex</taxon>
    </lineage>
</organism>
<dbReference type="GO" id="GO:0003743">
    <property type="term" value="F:translation initiation factor activity"/>
    <property type="evidence" value="ECO:0007669"/>
    <property type="project" value="UniProtKB-KW"/>
</dbReference>
<protein>
    <recommendedName>
        <fullName evidence="9">Eukaryotic translation initiation factor 4E type 3</fullName>
    </recommendedName>
</protein>
<comment type="similarity">
    <text evidence="5">Belongs to the eukaryotic initiation factor 4E family.</text>
</comment>
<comment type="caution">
    <text evidence="7">The sequence shown here is derived from an EMBL/GenBank/DDBJ whole genome shotgun (WGS) entry which is preliminary data.</text>
</comment>
<keyword evidence="1 5" id="KW-0396">Initiation factor</keyword>
<keyword evidence="8" id="KW-1185">Reference proteome</keyword>
<evidence type="ECO:0000256" key="3">
    <source>
        <dbReference type="ARBA" id="ARBA00022884"/>
    </source>
</evidence>
<evidence type="ECO:0000256" key="2">
    <source>
        <dbReference type="ARBA" id="ARBA00022845"/>
    </source>
</evidence>
<keyword evidence="3 5" id="KW-0694">RNA-binding</keyword>
<dbReference type="PANTHER" id="PTHR11960:SF66">
    <property type="entry name" value="EUKARYOTIC TRANSLATION INITIATION FACTOR 4E TYPE 3"/>
    <property type="match status" value="1"/>
</dbReference>
<evidence type="ECO:0000256" key="4">
    <source>
        <dbReference type="ARBA" id="ARBA00022917"/>
    </source>
</evidence>
<accession>A0A3M2S1M1</accession>
<evidence type="ECO:0000256" key="1">
    <source>
        <dbReference type="ARBA" id="ARBA00022540"/>
    </source>
</evidence>
<dbReference type="GO" id="GO:0016281">
    <property type="term" value="C:eukaryotic translation initiation factor 4F complex"/>
    <property type="evidence" value="ECO:0007669"/>
    <property type="project" value="TreeGrafter"/>
</dbReference>
<dbReference type="PANTHER" id="PTHR11960">
    <property type="entry name" value="EUKARYOTIC TRANSLATION INITIATION FACTOR 4E RELATED"/>
    <property type="match status" value="1"/>
</dbReference>
<dbReference type="EMBL" id="NKUJ01000167">
    <property type="protein sequence ID" value="RMJ11441.1"/>
    <property type="molecule type" value="Genomic_DNA"/>
</dbReference>
<dbReference type="AlphaFoldDB" id="A0A3M2S1M1"/>
<feature type="region of interest" description="Disordered" evidence="6">
    <location>
        <begin position="292"/>
        <end position="336"/>
    </location>
</feature>
<dbReference type="OrthoDB" id="17977at2759"/>